<dbReference type="GO" id="GO:0090313">
    <property type="term" value="P:regulation of protein targeting to membrane"/>
    <property type="evidence" value="ECO:0007669"/>
    <property type="project" value="TreeGrafter"/>
</dbReference>
<proteinExistence type="predicted"/>
<dbReference type="Proteomes" id="UP000261325">
    <property type="component" value="Unassembled WGS sequence"/>
</dbReference>
<dbReference type="InterPro" id="IPR008023">
    <property type="entry name" value="DUF748"/>
</dbReference>
<keyword evidence="2" id="KW-0472">Membrane</keyword>
<evidence type="ECO:0008006" key="5">
    <source>
        <dbReference type="Google" id="ProtNLM"/>
    </source>
</evidence>
<evidence type="ECO:0000256" key="2">
    <source>
        <dbReference type="SAM" id="Phobius"/>
    </source>
</evidence>
<evidence type="ECO:0000256" key="1">
    <source>
        <dbReference type="SAM" id="MobiDB-lite"/>
    </source>
</evidence>
<protein>
    <recommendedName>
        <fullName evidence="5">AsmA family protein</fullName>
    </recommendedName>
</protein>
<feature type="compositionally biased region" description="Basic and acidic residues" evidence="1">
    <location>
        <begin position="145"/>
        <end position="156"/>
    </location>
</feature>
<dbReference type="PANTHER" id="PTHR30441">
    <property type="entry name" value="DUF748 DOMAIN-CONTAINING PROTEIN"/>
    <property type="match status" value="1"/>
</dbReference>
<sequence length="215" mass="24400">MAEKEAENSQVASQRVVSRRKSHLVRNLLIALGVLLGLYALAGFLVLPWWLERSLPEQMDQRMGWQAEVENVRFNPFAFSLEADAFSAKDTTGEPVTSFDHLRVNLSFLSLLRGIIGFEEIRLVEPDVRLDLLQDHDINFARDWRSANPEKEDTTRPETAQSSNPPRLYFQQVTIDGGELLFRDFSQGGDPAEFRVAPLDLTLNDLATWPRDGSD</sequence>
<dbReference type="EMBL" id="DLYI01000214">
    <property type="protein sequence ID" value="HAC29313.1"/>
    <property type="molecule type" value="Genomic_DNA"/>
</dbReference>
<evidence type="ECO:0000313" key="4">
    <source>
        <dbReference type="Proteomes" id="UP000261325"/>
    </source>
</evidence>
<feature type="non-terminal residue" evidence="3">
    <location>
        <position position="215"/>
    </location>
</feature>
<keyword evidence="2" id="KW-1133">Transmembrane helix</keyword>
<dbReference type="AlphaFoldDB" id="A0A3B8WJN0"/>
<gene>
    <name evidence="3" type="ORF">DCF82_16120</name>
</gene>
<reference evidence="3 4" key="1">
    <citation type="journal article" date="2018" name="Nat. Biotechnol.">
        <title>A standardized bacterial taxonomy based on genome phylogeny substantially revises the tree of life.</title>
        <authorList>
            <person name="Parks D.H."/>
            <person name="Chuvochina M."/>
            <person name="Waite D.W."/>
            <person name="Rinke C."/>
            <person name="Skarshewski A."/>
            <person name="Chaumeil P.A."/>
            <person name="Hugenholtz P."/>
        </authorList>
    </citation>
    <scope>NUCLEOTIDE SEQUENCE [LARGE SCALE GENOMIC DNA]</scope>
    <source>
        <strain evidence="3">UBA9049</strain>
    </source>
</reference>
<dbReference type="Pfam" id="PF05359">
    <property type="entry name" value="DUF748"/>
    <property type="match status" value="1"/>
</dbReference>
<dbReference type="InterPro" id="IPR052894">
    <property type="entry name" value="AsmA-related"/>
</dbReference>
<feature type="region of interest" description="Disordered" evidence="1">
    <location>
        <begin position="145"/>
        <end position="166"/>
    </location>
</feature>
<feature type="transmembrane region" description="Helical" evidence="2">
    <location>
        <begin position="28"/>
        <end position="51"/>
    </location>
</feature>
<evidence type="ECO:0000313" key="3">
    <source>
        <dbReference type="EMBL" id="HAC29313.1"/>
    </source>
</evidence>
<accession>A0A3B8WJN0</accession>
<dbReference type="GO" id="GO:0005886">
    <property type="term" value="C:plasma membrane"/>
    <property type="evidence" value="ECO:0007669"/>
    <property type="project" value="TreeGrafter"/>
</dbReference>
<comment type="caution">
    <text evidence="3">The sequence shown here is derived from an EMBL/GenBank/DDBJ whole genome shotgun (WGS) entry which is preliminary data.</text>
</comment>
<keyword evidence="2" id="KW-0812">Transmembrane</keyword>
<name>A0A3B8WJN0_MARNT</name>
<dbReference type="PANTHER" id="PTHR30441:SF8">
    <property type="entry name" value="DUF748 DOMAIN-CONTAINING PROTEIN"/>
    <property type="match status" value="1"/>
</dbReference>
<organism evidence="3 4">
    <name type="scientific">Marinobacter nauticus</name>
    <name type="common">Marinobacter hydrocarbonoclasticus</name>
    <name type="synonym">Marinobacter aquaeolei</name>
    <dbReference type="NCBI Taxonomy" id="2743"/>
    <lineage>
        <taxon>Bacteria</taxon>
        <taxon>Pseudomonadati</taxon>
        <taxon>Pseudomonadota</taxon>
        <taxon>Gammaproteobacteria</taxon>
        <taxon>Pseudomonadales</taxon>
        <taxon>Marinobacteraceae</taxon>
        <taxon>Marinobacter</taxon>
    </lineage>
</organism>